<feature type="region of interest" description="Disordered" evidence="1">
    <location>
        <begin position="1"/>
        <end position="26"/>
    </location>
</feature>
<gene>
    <name evidence="2" type="ORF">GLYMA_04G107800</name>
</gene>
<reference evidence="2" key="3">
    <citation type="submission" date="2018-07" db="EMBL/GenBank/DDBJ databases">
        <title>WGS assembly of Glycine max.</title>
        <authorList>
            <person name="Schmutz J."/>
            <person name="Cannon S."/>
            <person name="Schlueter J."/>
            <person name="Ma J."/>
            <person name="Mitros T."/>
            <person name="Nelson W."/>
            <person name="Hyten D."/>
            <person name="Song Q."/>
            <person name="Thelen J."/>
            <person name="Cheng J."/>
            <person name="Xu D."/>
            <person name="Hellsten U."/>
            <person name="May G."/>
            <person name="Yu Y."/>
            <person name="Sakurai T."/>
            <person name="Umezawa T."/>
            <person name="Bhattacharyya M."/>
            <person name="Sandhu D."/>
            <person name="Valliyodan B."/>
            <person name="Lindquist E."/>
            <person name="Peto M."/>
            <person name="Grant D."/>
            <person name="Shu S."/>
            <person name="Goodstein D."/>
            <person name="Barry K."/>
            <person name="Futrell-Griggs M."/>
            <person name="Abernathy B."/>
            <person name="Du J."/>
            <person name="Tian Z."/>
            <person name="Zhu L."/>
            <person name="Gill N."/>
            <person name="Joshi T."/>
            <person name="Libault M."/>
            <person name="Sethuraman A."/>
            <person name="Zhang X."/>
            <person name="Shinozaki K."/>
            <person name="Nguyen H."/>
            <person name="Wing R."/>
            <person name="Cregan P."/>
            <person name="Specht J."/>
            <person name="Grimwood J."/>
            <person name="Rokhsar D."/>
            <person name="Stacey G."/>
            <person name="Shoemaker R."/>
            <person name="Jackson S."/>
        </authorList>
    </citation>
    <scope>NUCLEOTIDE SEQUENCE</scope>
    <source>
        <tissue evidence="2">Callus</tissue>
    </source>
</reference>
<keyword evidence="4" id="KW-1185">Reference proteome</keyword>
<organism evidence="2">
    <name type="scientific">Glycine max</name>
    <name type="common">Soybean</name>
    <name type="synonym">Glycine hispida</name>
    <dbReference type="NCBI Taxonomy" id="3847"/>
    <lineage>
        <taxon>Eukaryota</taxon>
        <taxon>Viridiplantae</taxon>
        <taxon>Streptophyta</taxon>
        <taxon>Embryophyta</taxon>
        <taxon>Tracheophyta</taxon>
        <taxon>Spermatophyta</taxon>
        <taxon>Magnoliopsida</taxon>
        <taxon>eudicotyledons</taxon>
        <taxon>Gunneridae</taxon>
        <taxon>Pentapetalae</taxon>
        <taxon>rosids</taxon>
        <taxon>fabids</taxon>
        <taxon>Fabales</taxon>
        <taxon>Fabaceae</taxon>
        <taxon>Papilionoideae</taxon>
        <taxon>50 kb inversion clade</taxon>
        <taxon>NPAAA clade</taxon>
        <taxon>indigoferoid/millettioid clade</taxon>
        <taxon>Phaseoleae</taxon>
        <taxon>Glycine</taxon>
        <taxon>Glycine subgen. Soja</taxon>
    </lineage>
</organism>
<evidence type="ECO:0000256" key="1">
    <source>
        <dbReference type="SAM" id="MobiDB-lite"/>
    </source>
</evidence>
<evidence type="ECO:0000313" key="2">
    <source>
        <dbReference type="EMBL" id="KRH62426.1"/>
    </source>
</evidence>
<reference evidence="2 3" key="1">
    <citation type="journal article" date="2010" name="Nature">
        <title>Genome sequence of the palaeopolyploid soybean.</title>
        <authorList>
            <person name="Schmutz J."/>
            <person name="Cannon S.B."/>
            <person name="Schlueter J."/>
            <person name="Ma J."/>
            <person name="Mitros T."/>
            <person name="Nelson W."/>
            <person name="Hyten D.L."/>
            <person name="Song Q."/>
            <person name="Thelen J.J."/>
            <person name="Cheng J."/>
            <person name="Xu D."/>
            <person name="Hellsten U."/>
            <person name="May G.D."/>
            <person name="Yu Y."/>
            <person name="Sakurai T."/>
            <person name="Umezawa T."/>
            <person name="Bhattacharyya M.K."/>
            <person name="Sandhu D."/>
            <person name="Valliyodan B."/>
            <person name="Lindquist E."/>
            <person name="Peto M."/>
            <person name="Grant D."/>
            <person name="Shu S."/>
            <person name="Goodstein D."/>
            <person name="Barry K."/>
            <person name="Futrell-Griggs M."/>
            <person name="Abernathy B."/>
            <person name="Du J."/>
            <person name="Tian Z."/>
            <person name="Zhu L."/>
            <person name="Gill N."/>
            <person name="Joshi T."/>
            <person name="Libault M."/>
            <person name="Sethuraman A."/>
            <person name="Zhang X.-C."/>
            <person name="Shinozaki K."/>
            <person name="Nguyen H.T."/>
            <person name="Wing R.A."/>
            <person name="Cregan P."/>
            <person name="Specht J."/>
            <person name="Grimwood J."/>
            <person name="Rokhsar D."/>
            <person name="Stacey G."/>
            <person name="Shoemaker R.C."/>
            <person name="Jackson S.A."/>
        </authorList>
    </citation>
    <scope>NUCLEOTIDE SEQUENCE</scope>
    <source>
        <strain evidence="3">cv. Williams 82</strain>
        <tissue evidence="2">Callus</tissue>
    </source>
</reference>
<dbReference type="EMBL" id="CM000837">
    <property type="protein sequence ID" value="KRH62426.1"/>
    <property type="molecule type" value="Genomic_DNA"/>
</dbReference>
<proteinExistence type="predicted"/>
<evidence type="ECO:0000313" key="4">
    <source>
        <dbReference type="Proteomes" id="UP000008827"/>
    </source>
</evidence>
<dbReference type="EnsemblPlants" id="KRH62426">
    <property type="protein sequence ID" value="KRH62426"/>
    <property type="gene ID" value="GLYMA_04G107800"/>
</dbReference>
<evidence type="ECO:0000313" key="3">
    <source>
        <dbReference type="EnsemblPlants" id="KRH62426"/>
    </source>
</evidence>
<protein>
    <submittedName>
        <fullName evidence="2 3">Uncharacterized protein</fullName>
    </submittedName>
</protein>
<sequence>MKKGCKHSTKALNNKSQKKKKGVQESKLNDVQVVSTLWADINEEDYGEDICLDNMREVPVVMEPSFQKVLSKSK</sequence>
<reference evidence="3" key="2">
    <citation type="submission" date="2018-02" db="UniProtKB">
        <authorList>
            <consortium name="EnsemblPlants"/>
        </authorList>
    </citation>
    <scope>IDENTIFICATION</scope>
    <source>
        <strain evidence="3">Williams 82</strain>
    </source>
</reference>
<dbReference type="InParanoid" id="A0A0R0K6X9"/>
<dbReference type="Gramene" id="KRH62426">
    <property type="protein sequence ID" value="KRH62426"/>
    <property type="gene ID" value="GLYMA_04G107800"/>
</dbReference>
<accession>A0A0R0K6X9</accession>
<name>A0A0R0K6X9_SOYBN</name>
<dbReference type="Proteomes" id="UP000008827">
    <property type="component" value="Chromosome 4"/>
</dbReference>
<dbReference type="AlphaFoldDB" id="A0A0R0K6X9"/>